<protein>
    <submittedName>
        <fullName evidence="10">Uncharacterized protein</fullName>
    </submittedName>
</protein>
<sequence length="922" mass="100838">MEDIQQQSFTFADDTQHALSLNDLARREEEEDVDLNVDNPEHDDEPQHPAHPAQRVQALQAELKALRKFREPLQKSVDALCIAQTHNHRLAERVEQTSTLLDEYTRILGQQEHTRNLMLNEHWKGATDDMRVQEHRQRENQRIQREAEAQESRRRQAEEAETERNRVESEKDAQLRAAMGANEGVLEGALEGPEARLRLLHIPPRRRPNRARNRAFRHLDREYLPHAALAVRATPLAPAEAAQHADNNMYSNICISIYPFFLLITAMRGLILAGIAALLGLSQPSQAKAFNDPAENGGRWLTRANSDDEVGEPLNIVISGDSDPLVMQVDDSTPGGFYTYWDSLHFQQEFAGIHLGGDQLANVGDGLVAQQGILRYNYNDRNGGTLYESRNGGNHIRYWNQSSTNALFIAASAEMDKEANHMIIPNGYNLGRDWIAGNATAKAINNATADLTQKGQTVGYWTRNGDAATNVSFTYETELSFKSNLTTYNSSMVNHNEQVSVNGNPPQDGLVALLKVSIKSGNNQVNADSWAVAHGVSYVFATLSVILSAIYLQVITCKAAVAWEANTPLVVEEIQVSPPLRDEVRVRVEHTGVCHTDAFAMTGKDLLSNFPCILGHEGGAVVESVGEGVDDIAPGDHVIPLYISECTSCTFCISGKTNLCQRLVATQYKGLMSDGSTRFSCRGTPVNHFMGTSTFAQYSVLSRHSVAVVDKKAPLQKACLLGCGITTGYGAATKQKVQGETVAVFGAGCVGLAAVQGAKAAGARRIIAVDTNSNKEQHALKHGATDFVNPLHIDRTIESHLIDITGGGLDHTIVCIGNVGVMRSALEACHKGWGQSVIIGLAPMSDEISTNPLQLITGRVWKGSVFGGVKGKSELPGIVVDYLNNKLDVDSFHTHTRSLSEMNEAFEHLHGGECVRCVVDMS</sequence>
<dbReference type="FunFam" id="3.90.180.10:FF:000067">
    <property type="entry name" value="alcohol dehydrogenase 1-like isoform X1"/>
    <property type="match status" value="1"/>
</dbReference>
<evidence type="ECO:0000256" key="7">
    <source>
        <dbReference type="SAM" id="Phobius"/>
    </source>
</evidence>
<feature type="region of interest" description="Disordered" evidence="6">
    <location>
        <begin position="130"/>
        <end position="173"/>
    </location>
</feature>
<gene>
    <name evidence="10" type="ORF">E3P86_01357</name>
</gene>
<dbReference type="GO" id="GO:0042729">
    <property type="term" value="C:DASH complex"/>
    <property type="evidence" value="ECO:0007669"/>
    <property type="project" value="InterPro"/>
</dbReference>
<keyword evidence="4" id="KW-0560">Oxidoreductase</keyword>
<evidence type="ECO:0000256" key="4">
    <source>
        <dbReference type="ARBA" id="ARBA00023002"/>
    </source>
</evidence>
<evidence type="ECO:0000256" key="2">
    <source>
        <dbReference type="ARBA" id="ARBA00022723"/>
    </source>
</evidence>
<dbReference type="GO" id="GO:0005829">
    <property type="term" value="C:cytosol"/>
    <property type="evidence" value="ECO:0007669"/>
    <property type="project" value="TreeGrafter"/>
</dbReference>
<evidence type="ECO:0000313" key="11">
    <source>
        <dbReference type="Proteomes" id="UP000310689"/>
    </source>
</evidence>
<organism evidence="10 11">
    <name type="scientific">Wallemia ichthyophaga</name>
    <dbReference type="NCBI Taxonomy" id="245174"/>
    <lineage>
        <taxon>Eukaryota</taxon>
        <taxon>Fungi</taxon>
        <taxon>Dikarya</taxon>
        <taxon>Basidiomycota</taxon>
        <taxon>Wallemiomycotina</taxon>
        <taxon>Wallemiomycetes</taxon>
        <taxon>Wallemiales</taxon>
        <taxon>Wallemiaceae</taxon>
        <taxon>Wallemia</taxon>
    </lineage>
</organism>
<dbReference type="SUPFAM" id="SSF51735">
    <property type="entry name" value="NAD(P)-binding Rossmann-fold domains"/>
    <property type="match status" value="1"/>
</dbReference>
<dbReference type="GO" id="GO:0000278">
    <property type="term" value="P:mitotic cell cycle"/>
    <property type="evidence" value="ECO:0007669"/>
    <property type="project" value="InterPro"/>
</dbReference>
<keyword evidence="5" id="KW-0520">NAD</keyword>
<feature type="region of interest" description="Disordered" evidence="6">
    <location>
        <begin position="1"/>
        <end position="53"/>
    </location>
</feature>
<dbReference type="InterPro" id="IPR014183">
    <property type="entry name" value="ADH_3"/>
</dbReference>
<dbReference type="Gene3D" id="3.90.180.10">
    <property type="entry name" value="Medium-chain alcohol dehydrogenases, catalytic domain"/>
    <property type="match status" value="1"/>
</dbReference>
<evidence type="ECO:0000313" key="10">
    <source>
        <dbReference type="EMBL" id="TIB38935.1"/>
    </source>
</evidence>
<reference evidence="10 11" key="1">
    <citation type="submission" date="2019-03" db="EMBL/GenBank/DDBJ databases">
        <title>Sequencing 23 genomes of Wallemia ichthyophaga.</title>
        <authorList>
            <person name="Gostincar C."/>
        </authorList>
    </citation>
    <scope>NUCLEOTIDE SEQUENCE [LARGE SCALE GENOMIC DNA]</scope>
    <source>
        <strain evidence="10 11">EXF-6200</strain>
    </source>
</reference>
<proteinExistence type="predicted"/>
<accession>A0A4T0JF32</accession>
<dbReference type="GO" id="GO:0051903">
    <property type="term" value="F:S-(hydroxymethyl)glutathione dehydrogenase [NAD(P)+] activity"/>
    <property type="evidence" value="ECO:0007669"/>
    <property type="project" value="InterPro"/>
</dbReference>
<dbReference type="InterPro" id="IPR011032">
    <property type="entry name" value="GroES-like_sf"/>
</dbReference>
<dbReference type="CDD" id="cd08300">
    <property type="entry name" value="alcohol_DH_class_III"/>
    <property type="match status" value="1"/>
</dbReference>
<dbReference type="InterPro" id="IPR013960">
    <property type="entry name" value="DASH_Duo1"/>
</dbReference>
<keyword evidence="2" id="KW-0479">Metal-binding</keyword>
<feature type="compositionally biased region" description="Polar residues" evidence="6">
    <location>
        <begin position="1"/>
        <end position="10"/>
    </location>
</feature>
<dbReference type="Pfam" id="PF08240">
    <property type="entry name" value="ADH_N"/>
    <property type="match status" value="1"/>
</dbReference>
<comment type="caution">
    <text evidence="10">The sequence shown here is derived from an EMBL/GenBank/DDBJ whole genome shotgun (WGS) entry which is preliminary data.</text>
</comment>
<feature type="transmembrane region" description="Helical" evidence="7">
    <location>
        <begin position="257"/>
        <end position="281"/>
    </location>
</feature>
<dbReference type="EMBL" id="SPOI01000045">
    <property type="protein sequence ID" value="TIB38935.1"/>
    <property type="molecule type" value="Genomic_DNA"/>
</dbReference>
<keyword evidence="7" id="KW-0472">Membrane</keyword>
<evidence type="ECO:0000256" key="6">
    <source>
        <dbReference type="SAM" id="MobiDB-lite"/>
    </source>
</evidence>
<keyword evidence="7" id="KW-0812">Transmembrane</keyword>
<keyword evidence="3" id="KW-0862">Zinc</keyword>
<evidence type="ECO:0000259" key="9">
    <source>
        <dbReference type="Pfam" id="PF08240"/>
    </source>
</evidence>
<feature type="domain" description="Alcohol dehydrogenase-like C-terminal" evidence="8">
    <location>
        <begin position="750"/>
        <end position="877"/>
    </location>
</feature>
<dbReference type="FunFam" id="3.40.50.720:FF:000003">
    <property type="entry name" value="S-(hydroxymethyl)glutathione dehydrogenase"/>
    <property type="match status" value="1"/>
</dbReference>
<dbReference type="InterPro" id="IPR013154">
    <property type="entry name" value="ADH-like_N"/>
</dbReference>
<dbReference type="Proteomes" id="UP000310689">
    <property type="component" value="Unassembled WGS sequence"/>
</dbReference>
<evidence type="ECO:0000259" key="8">
    <source>
        <dbReference type="Pfam" id="PF00107"/>
    </source>
</evidence>
<name>A0A4T0JF32_WALIC</name>
<dbReference type="SUPFAM" id="SSF50129">
    <property type="entry name" value="GroES-like"/>
    <property type="match status" value="2"/>
</dbReference>
<keyword evidence="7" id="KW-1133">Transmembrane helix</keyword>
<dbReference type="PANTHER" id="PTHR43880:SF12">
    <property type="entry name" value="ALCOHOL DEHYDROGENASE CLASS-3"/>
    <property type="match status" value="1"/>
</dbReference>
<evidence type="ECO:0000256" key="3">
    <source>
        <dbReference type="ARBA" id="ARBA00022833"/>
    </source>
</evidence>
<dbReference type="GO" id="GO:0046294">
    <property type="term" value="P:formaldehyde catabolic process"/>
    <property type="evidence" value="ECO:0007669"/>
    <property type="project" value="InterPro"/>
</dbReference>
<comment type="cofactor">
    <cofactor evidence="1">
        <name>Zn(2+)</name>
        <dbReference type="ChEBI" id="CHEBI:29105"/>
    </cofactor>
</comment>
<dbReference type="GO" id="GO:0072686">
    <property type="term" value="C:mitotic spindle"/>
    <property type="evidence" value="ECO:0007669"/>
    <property type="project" value="InterPro"/>
</dbReference>
<dbReference type="Gene3D" id="3.40.50.720">
    <property type="entry name" value="NAD(P)-binding Rossmann-like Domain"/>
    <property type="match status" value="1"/>
</dbReference>
<dbReference type="GO" id="GO:0008270">
    <property type="term" value="F:zinc ion binding"/>
    <property type="evidence" value="ECO:0007669"/>
    <property type="project" value="InterPro"/>
</dbReference>
<dbReference type="PANTHER" id="PTHR43880">
    <property type="entry name" value="ALCOHOL DEHYDROGENASE"/>
    <property type="match status" value="1"/>
</dbReference>
<feature type="domain" description="Alcohol dehydrogenase-like N-terminal" evidence="9">
    <location>
        <begin position="582"/>
        <end position="706"/>
    </location>
</feature>
<dbReference type="Pfam" id="PF00107">
    <property type="entry name" value="ADH_zinc_N"/>
    <property type="match status" value="1"/>
</dbReference>
<dbReference type="InterPro" id="IPR036291">
    <property type="entry name" value="NAD(P)-bd_dom_sf"/>
</dbReference>
<dbReference type="Pfam" id="PF08651">
    <property type="entry name" value="DASH_Duo1"/>
    <property type="match status" value="1"/>
</dbReference>
<evidence type="ECO:0000256" key="1">
    <source>
        <dbReference type="ARBA" id="ARBA00001947"/>
    </source>
</evidence>
<evidence type="ECO:0000256" key="5">
    <source>
        <dbReference type="ARBA" id="ARBA00023027"/>
    </source>
</evidence>
<dbReference type="AlphaFoldDB" id="A0A4T0JF32"/>
<dbReference type="InterPro" id="IPR013149">
    <property type="entry name" value="ADH-like_C"/>
</dbReference>